<reference evidence="2 3" key="1">
    <citation type="submission" date="2024-05" db="EMBL/GenBank/DDBJ databases">
        <authorList>
            <person name="Duchaud E."/>
        </authorList>
    </citation>
    <scope>NUCLEOTIDE SEQUENCE [LARGE SCALE GENOMIC DNA]</scope>
    <source>
        <strain evidence="2">Ena-SAMPLE-TAB-13-05-2024-13:56:06:370-140305</strain>
    </source>
</reference>
<organism evidence="2 3">
    <name type="scientific">Tenacibaculum vairaonense</name>
    <dbReference type="NCBI Taxonomy" id="3137860"/>
    <lineage>
        <taxon>Bacteria</taxon>
        <taxon>Pseudomonadati</taxon>
        <taxon>Bacteroidota</taxon>
        <taxon>Flavobacteriia</taxon>
        <taxon>Flavobacteriales</taxon>
        <taxon>Flavobacteriaceae</taxon>
        <taxon>Tenacibaculum</taxon>
    </lineage>
</organism>
<evidence type="ECO:0000313" key="3">
    <source>
        <dbReference type="Proteomes" id="UP001497602"/>
    </source>
</evidence>
<comment type="caution">
    <text evidence="2">The sequence shown here is derived from an EMBL/GenBank/DDBJ whole genome shotgun (WGS) entry which is preliminary data.</text>
</comment>
<dbReference type="InterPro" id="IPR018490">
    <property type="entry name" value="cNMP-bd_dom_sf"/>
</dbReference>
<dbReference type="Proteomes" id="UP001497602">
    <property type="component" value="Unassembled WGS sequence"/>
</dbReference>
<protein>
    <submittedName>
        <fullName evidence="2">Cyclic nucleotide-binding protein</fullName>
    </submittedName>
</protein>
<evidence type="ECO:0000313" key="2">
    <source>
        <dbReference type="EMBL" id="CAL2105638.1"/>
    </source>
</evidence>
<proteinExistence type="predicted"/>
<dbReference type="RefSeq" id="WP_348737439.1">
    <property type="nucleotide sequence ID" value="NZ_CAXJRC010000008.1"/>
</dbReference>
<feature type="domain" description="Cyclic nucleotide-binding" evidence="1">
    <location>
        <begin position="32"/>
        <end position="143"/>
    </location>
</feature>
<dbReference type="Pfam" id="PF00027">
    <property type="entry name" value="cNMP_binding"/>
    <property type="match status" value="1"/>
</dbReference>
<dbReference type="EMBL" id="CAXJRC010000008">
    <property type="protein sequence ID" value="CAL2105638.1"/>
    <property type="molecule type" value="Genomic_DNA"/>
</dbReference>
<dbReference type="Gene3D" id="2.60.120.10">
    <property type="entry name" value="Jelly Rolls"/>
    <property type="match status" value="1"/>
</dbReference>
<dbReference type="CDD" id="cd00038">
    <property type="entry name" value="CAP_ED"/>
    <property type="match status" value="1"/>
</dbReference>
<gene>
    <name evidence="2" type="ORF">T190115A13A_170061</name>
</gene>
<keyword evidence="3" id="KW-1185">Reference proteome</keyword>
<accession>A0ABM9PJ37</accession>
<sequence length="204" mass="23812">MLTFLMEELSNYKTFVKDTIRNYYQVTSTSIDLLLAIAKVQHIQKGDTLLPFGKIAQQVSILYKGTIVSNFLNEDGKEYHKNIFLKGDFVSSTVSCLTQKPSQFSLEAIEDSILISFNYHQYRKLIDTTNDFKNFYIAYLEKNWVIDKEQRETTIVLKEASERYLSFIEKYPNIEKRIPLLYIASHLGITATQLSRIRKKIQEN</sequence>
<evidence type="ECO:0000259" key="1">
    <source>
        <dbReference type="PROSITE" id="PS50042"/>
    </source>
</evidence>
<dbReference type="InterPro" id="IPR000595">
    <property type="entry name" value="cNMP-bd_dom"/>
</dbReference>
<dbReference type="SUPFAM" id="SSF51206">
    <property type="entry name" value="cAMP-binding domain-like"/>
    <property type="match status" value="1"/>
</dbReference>
<name>A0ABM9PJ37_9FLAO</name>
<dbReference type="PROSITE" id="PS50042">
    <property type="entry name" value="CNMP_BINDING_3"/>
    <property type="match status" value="1"/>
</dbReference>
<dbReference type="InterPro" id="IPR014710">
    <property type="entry name" value="RmlC-like_jellyroll"/>
</dbReference>